<keyword evidence="5 12" id="KW-0808">Transferase</keyword>
<dbReference type="SUPFAM" id="SSF53756">
    <property type="entry name" value="UDP-Glycosyltransferase/glycogen phosphorylase"/>
    <property type="match status" value="1"/>
</dbReference>
<dbReference type="InterPro" id="IPR031481">
    <property type="entry name" value="Glyco_tran_10_N"/>
</dbReference>
<comment type="similarity">
    <text evidence="3 12">Belongs to the glycosyltransferase 10 family.</text>
</comment>
<name>A0A8K0CAC2_IGNLU</name>
<dbReference type="OrthoDB" id="427096at2759"/>
<evidence type="ECO:0000256" key="7">
    <source>
        <dbReference type="ARBA" id="ARBA00022968"/>
    </source>
</evidence>
<keyword evidence="11" id="KW-0325">Glycoprotein</keyword>
<proteinExistence type="inferred from homology"/>
<evidence type="ECO:0000256" key="1">
    <source>
        <dbReference type="ARBA" id="ARBA00004447"/>
    </source>
</evidence>
<comment type="subcellular location">
    <subcellularLocation>
        <location evidence="1 12">Golgi apparatus</location>
        <location evidence="1 12">Golgi stack membrane</location>
        <topology evidence="1 12">Single-pass type II membrane protein</topology>
    </subcellularLocation>
</comment>
<keyword evidence="8 12" id="KW-1133">Transmembrane helix</keyword>
<evidence type="ECO:0000256" key="12">
    <source>
        <dbReference type="RuleBase" id="RU003832"/>
    </source>
</evidence>
<evidence type="ECO:0000256" key="10">
    <source>
        <dbReference type="ARBA" id="ARBA00023136"/>
    </source>
</evidence>
<dbReference type="Proteomes" id="UP000801492">
    <property type="component" value="Unassembled WGS sequence"/>
</dbReference>
<evidence type="ECO:0000256" key="5">
    <source>
        <dbReference type="ARBA" id="ARBA00022679"/>
    </source>
</evidence>
<dbReference type="InterPro" id="IPR001503">
    <property type="entry name" value="Glyco_trans_10"/>
</dbReference>
<evidence type="ECO:0000256" key="11">
    <source>
        <dbReference type="ARBA" id="ARBA00023180"/>
    </source>
</evidence>
<dbReference type="EMBL" id="VTPC01090355">
    <property type="protein sequence ID" value="KAF2883568.1"/>
    <property type="molecule type" value="Genomic_DNA"/>
</dbReference>
<gene>
    <name evidence="15" type="ORF">ILUMI_22632</name>
</gene>
<protein>
    <recommendedName>
        <fullName evidence="12">Fucosyltransferase</fullName>
        <ecNumber evidence="12">2.4.1.-</ecNumber>
    </recommendedName>
</protein>
<keyword evidence="4 12" id="KW-0328">Glycosyltransferase</keyword>
<feature type="transmembrane region" description="Helical" evidence="12">
    <location>
        <begin position="12"/>
        <end position="32"/>
    </location>
</feature>
<evidence type="ECO:0000256" key="6">
    <source>
        <dbReference type="ARBA" id="ARBA00022692"/>
    </source>
</evidence>
<evidence type="ECO:0000256" key="9">
    <source>
        <dbReference type="ARBA" id="ARBA00023034"/>
    </source>
</evidence>
<comment type="caution">
    <text evidence="15">The sequence shown here is derived from an EMBL/GenBank/DDBJ whole genome shotgun (WGS) entry which is preliminary data.</text>
</comment>
<dbReference type="GO" id="GO:0032580">
    <property type="term" value="C:Golgi cisterna membrane"/>
    <property type="evidence" value="ECO:0007669"/>
    <property type="project" value="UniProtKB-SubCell"/>
</dbReference>
<dbReference type="GO" id="GO:0008417">
    <property type="term" value="F:fucosyltransferase activity"/>
    <property type="evidence" value="ECO:0007669"/>
    <property type="project" value="InterPro"/>
</dbReference>
<dbReference type="Pfam" id="PF17039">
    <property type="entry name" value="Glyco_tran_10_N"/>
    <property type="match status" value="1"/>
</dbReference>
<evidence type="ECO:0000259" key="14">
    <source>
        <dbReference type="Pfam" id="PF17039"/>
    </source>
</evidence>
<organism evidence="15 16">
    <name type="scientific">Ignelater luminosus</name>
    <name type="common">Cucubano</name>
    <name type="synonym">Pyrophorus luminosus</name>
    <dbReference type="NCBI Taxonomy" id="2038154"/>
    <lineage>
        <taxon>Eukaryota</taxon>
        <taxon>Metazoa</taxon>
        <taxon>Ecdysozoa</taxon>
        <taxon>Arthropoda</taxon>
        <taxon>Hexapoda</taxon>
        <taxon>Insecta</taxon>
        <taxon>Pterygota</taxon>
        <taxon>Neoptera</taxon>
        <taxon>Endopterygota</taxon>
        <taxon>Coleoptera</taxon>
        <taxon>Polyphaga</taxon>
        <taxon>Elateriformia</taxon>
        <taxon>Elateroidea</taxon>
        <taxon>Elateridae</taxon>
        <taxon>Agrypninae</taxon>
        <taxon>Pyrophorini</taxon>
        <taxon>Ignelater</taxon>
    </lineage>
</organism>
<reference evidence="15" key="1">
    <citation type="submission" date="2019-08" db="EMBL/GenBank/DDBJ databases">
        <title>The genome of the North American firefly Photinus pyralis.</title>
        <authorList>
            <consortium name="Photinus pyralis genome working group"/>
            <person name="Fallon T.R."/>
            <person name="Sander Lower S.E."/>
            <person name="Weng J.-K."/>
        </authorList>
    </citation>
    <scope>NUCLEOTIDE SEQUENCE</scope>
    <source>
        <strain evidence="15">TRF0915ILg1</strain>
        <tissue evidence="15">Whole body</tissue>
    </source>
</reference>
<dbReference type="PANTHER" id="PTHR48438:SF1">
    <property type="entry name" value="ALPHA-(1,3)-FUCOSYLTRANSFERASE C-RELATED"/>
    <property type="match status" value="1"/>
</dbReference>
<dbReference type="UniPathway" id="UPA00378"/>
<evidence type="ECO:0000256" key="8">
    <source>
        <dbReference type="ARBA" id="ARBA00022989"/>
    </source>
</evidence>
<evidence type="ECO:0000313" key="16">
    <source>
        <dbReference type="Proteomes" id="UP000801492"/>
    </source>
</evidence>
<dbReference type="EC" id="2.4.1.-" evidence="12"/>
<dbReference type="Gene3D" id="3.40.50.11660">
    <property type="entry name" value="Glycosyl transferase family 10, C-terminal domain"/>
    <property type="match status" value="1"/>
</dbReference>
<keyword evidence="7" id="KW-0735">Signal-anchor</keyword>
<dbReference type="InterPro" id="IPR038577">
    <property type="entry name" value="GT10-like_C_sf"/>
</dbReference>
<evidence type="ECO:0000259" key="13">
    <source>
        <dbReference type="Pfam" id="PF00852"/>
    </source>
</evidence>
<keyword evidence="9 12" id="KW-0333">Golgi apparatus</keyword>
<keyword evidence="16" id="KW-1185">Reference proteome</keyword>
<dbReference type="InterPro" id="IPR055270">
    <property type="entry name" value="Glyco_tran_10_C"/>
</dbReference>
<dbReference type="FunFam" id="3.40.50.11660:FF:000002">
    <property type="entry name" value="Alpha-(1,3)-fucosyltransferase"/>
    <property type="match status" value="1"/>
</dbReference>
<dbReference type="AlphaFoldDB" id="A0A8K0CAC2"/>
<evidence type="ECO:0000256" key="2">
    <source>
        <dbReference type="ARBA" id="ARBA00004922"/>
    </source>
</evidence>
<feature type="domain" description="Fucosyltransferase N-terminal" evidence="14">
    <location>
        <begin position="95"/>
        <end position="216"/>
    </location>
</feature>
<accession>A0A8K0CAC2</accession>
<evidence type="ECO:0000313" key="15">
    <source>
        <dbReference type="EMBL" id="KAF2883568.1"/>
    </source>
</evidence>
<comment type="pathway">
    <text evidence="2">Protein modification; protein glycosylation.</text>
</comment>
<keyword evidence="6 12" id="KW-0812">Transmembrane</keyword>
<dbReference type="PANTHER" id="PTHR48438">
    <property type="entry name" value="ALPHA-(1,3)-FUCOSYLTRANSFERASE C-RELATED"/>
    <property type="match status" value="1"/>
</dbReference>
<feature type="domain" description="Fucosyltransferase C-terminal" evidence="13">
    <location>
        <begin position="241"/>
        <end position="419"/>
    </location>
</feature>
<dbReference type="Pfam" id="PF00852">
    <property type="entry name" value="Glyco_transf_10"/>
    <property type="match status" value="1"/>
</dbReference>
<keyword evidence="10 12" id="KW-0472">Membrane</keyword>
<evidence type="ECO:0000256" key="3">
    <source>
        <dbReference type="ARBA" id="ARBA00008919"/>
    </source>
</evidence>
<evidence type="ECO:0000256" key="4">
    <source>
        <dbReference type="ARBA" id="ARBA00022676"/>
    </source>
</evidence>
<sequence length="441" mass="52954">MLCIKTEPHKRKTFLIVFIFSVFSTTIMYIFYLKEGHKHVREIFTKSFEHHLEGDEYYKHGRWRNLSRQQIAKFSELGKILFLDKEYPKINTSAKNYTILVWKYGPAVHGRHIKRYSNTSFDPFEECSVKNCIITYKDEDLVIADLVVFQILYMLGTYQLPQTKRNPNQIWTFVTEESPLHSFMHFTRYQPYPCFDGFFNWSMTYRMDSDIPMPYGRTISLTKEKKNKKFNFEEWNKSKRQDALLVNVNSFCRAANNRWVYLEQLQKYITVHRYGRCGRYKCPGYVEKKCLAAFRYKFYLAFENSNCDEYITEKLWWNSFETKSVPIIMGTTPEILNQILPPHSYIHVNDYVNPRDLADYIIHLNNTPSELEKYLEWRNHFKTINEHGYFQSKSAHYCRVCEALNYNNKKKKVYNDLNKSWFKNQCQKGWSTFFGVNVVLN</sequence>